<organism evidence="2 3">
    <name type="scientific">Setaria viridis</name>
    <name type="common">Green bristlegrass</name>
    <name type="synonym">Setaria italica subsp. viridis</name>
    <dbReference type="NCBI Taxonomy" id="4556"/>
    <lineage>
        <taxon>Eukaryota</taxon>
        <taxon>Viridiplantae</taxon>
        <taxon>Streptophyta</taxon>
        <taxon>Embryophyta</taxon>
        <taxon>Tracheophyta</taxon>
        <taxon>Spermatophyta</taxon>
        <taxon>Magnoliopsida</taxon>
        <taxon>Liliopsida</taxon>
        <taxon>Poales</taxon>
        <taxon>Poaceae</taxon>
        <taxon>PACMAD clade</taxon>
        <taxon>Panicoideae</taxon>
        <taxon>Panicodae</taxon>
        <taxon>Paniceae</taxon>
        <taxon>Cenchrinae</taxon>
        <taxon>Setaria</taxon>
    </lineage>
</organism>
<reference evidence="2 3" key="1">
    <citation type="submission" date="2019-03" db="EMBL/GenBank/DDBJ databases">
        <title>WGS assembly of Setaria viridis.</title>
        <authorList>
            <person name="Huang P."/>
            <person name="Jenkins J."/>
            <person name="Grimwood J."/>
            <person name="Barry K."/>
            <person name="Healey A."/>
            <person name="Mamidi S."/>
            <person name="Sreedasyam A."/>
            <person name="Shu S."/>
            <person name="Feldman M."/>
            <person name="Wu J."/>
            <person name="Yu Y."/>
            <person name="Chen C."/>
            <person name="Johnson J."/>
            <person name="Rokhsar D."/>
            <person name="Baxter I."/>
            <person name="Schmutz J."/>
            <person name="Brutnell T."/>
            <person name="Kellogg E."/>
        </authorList>
    </citation>
    <scope>NUCLEOTIDE SEQUENCE [LARGE SCALE GENOMIC DNA]</scope>
    <source>
        <strain evidence="3">cv. A10</strain>
    </source>
</reference>
<dbReference type="AlphaFoldDB" id="A0A4U6W8W3"/>
<proteinExistence type="predicted"/>
<evidence type="ECO:0000313" key="3">
    <source>
        <dbReference type="Proteomes" id="UP000298652"/>
    </source>
</evidence>
<accession>A0A4U6W8W3</accession>
<dbReference type="Gramene" id="TKW24540">
    <property type="protein sequence ID" value="TKW24540"/>
    <property type="gene ID" value="SEVIR_3G057233v2"/>
</dbReference>
<name>A0A4U6W8W3_SETVI</name>
<dbReference type="EMBL" id="CM016552">
    <property type="protein sequence ID" value="TKW39140.1"/>
    <property type="molecule type" value="Genomic_DNA"/>
</dbReference>
<dbReference type="Gramene" id="TKW39140">
    <property type="protein sequence ID" value="TKW39140"/>
    <property type="gene ID" value="SEVIR_1G159050v2"/>
</dbReference>
<dbReference type="Proteomes" id="UP000298652">
    <property type="component" value="Chromosome 1"/>
</dbReference>
<gene>
    <name evidence="2" type="ORF">SEVIR_1G159050v2</name>
    <name evidence="1" type="ORF">SEVIR_3G057233v2</name>
</gene>
<evidence type="ECO:0000313" key="2">
    <source>
        <dbReference type="EMBL" id="TKW39140.1"/>
    </source>
</evidence>
<sequence length="30" mass="3373">MLPHVGLRVAVMSILWQLSFLSRKSKGKCS</sequence>
<evidence type="ECO:0000313" key="1">
    <source>
        <dbReference type="EMBL" id="TKW24540.1"/>
    </source>
</evidence>
<dbReference type="EMBL" id="CM016554">
    <property type="protein sequence ID" value="TKW24540.1"/>
    <property type="molecule type" value="Genomic_DNA"/>
</dbReference>
<protein>
    <submittedName>
        <fullName evidence="2">Uncharacterized protein</fullName>
    </submittedName>
</protein>
<keyword evidence="3" id="KW-1185">Reference proteome</keyword>
<dbReference type="Proteomes" id="UP000298652">
    <property type="component" value="Chromosome 3"/>
</dbReference>